<dbReference type="PROSITE" id="PS50011">
    <property type="entry name" value="PROTEIN_KINASE_DOM"/>
    <property type="match status" value="1"/>
</dbReference>
<dbReference type="GO" id="GO:0005524">
    <property type="term" value="F:ATP binding"/>
    <property type="evidence" value="ECO:0007669"/>
    <property type="project" value="UniProtKB-KW"/>
</dbReference>
<accession>A0A6V7XFK2</accession>
<evidence type="ECO:0000313" key="4">
    <source>
        <dbReference type="EMBL" id="CAD2198011.1"/>
    </source>
</evidence>
<name>A0A6V7XFK2_MELEN</name>
<dbReference type="EMBL" id="CAJEWN010001508">
    <property type="protein sequence ID" value="CAD2198011.1"/>
    <property type="molecule type" value="Genomic_DNA"/>
</dbReference>
<dbReference type="AlphaFoldDB" id="A0A6V7XFK2"/>
<organism evidence="4 5">
    <name type="scientific">Meloidogyne enterolobii</name>
    <name type="common">Root-knot nematode worm</name>
    <name type="synonym">Meloidogyne mayaguensis</name>
    <dbReference type="NCBI Taxonomy" id="390850"/>
    <lineage>
        <taxon>Eukaryota</taxon>
        <taxon>Metazoa</taxon>
        <taxon>Ecdysozoa</taxon>
        <taxon>Nematoda</taxon>
        <taxon>Chromadorea</taxon>
        <taxon>Rhabditida</taxon>
        <taxon>Tylenchina</taxon>
        <taxon>Tylenchomorpha</taxon>
        <taxon>Tylenchoidea</taxon>
        <taxon>Meloidogynidae</taxon>
        <taxon>Meloidogyninae</taxon>
        <taxon>Meloidogyne</taxon>
    </lineage>
</organism>
<dbReference type="Gene3D" id="1.10.510.10">
    <property type="entry name" value="Transferase(Phosphotransferase) domain 1"/>
    <property type="match status" value="1"/>
</dbReference>
<sequence length="261" mass="29954">MFGIVKKARLKGRFDVAVKQDLNNSVGIYKEASILKNLNHDNIVRLFGITLDQEPMLLVLEFCSGCLLDYLKLNTNLKNYSKLILIKDAANGVDYLHEHNIIHCDLAARNCLMDKTLKIKITDFGLSTKLKDEEEINVEKKAKLPIPYLAPETFIRKILSKKTDVYSFGVLSWEIFENGKVPFKGLTDLEIARKIVNAEYLTFPTNTPNDFISKIIKNVFTVESKRFTMEKILIELKNIIKKSEEGENKLKSIENKGRKRK</sequence>
<evidence type="ECO:0000256" key="1">
    <source>
        <dbReference type="ARBA" id="ARBA00022741"/>
    </source>
</evidence>
<comment type="caution">
    <text evidence="4">The sequence shown here is derived from an EMBL/GenBank/DDBJ whole genome shotgun (WGS) entry which is preliminary data.</text>
</comment>
<proteinExistence type="predicted"/>
<dbReference type="GO" id="GO:0004672">
    <property type="term" value="F:protein kinase activity"/>
    <property type="evidence" value="ECO:0007669"/>
    <property type="project" value="InterPro"/>
</dbReference>
<dbReference type="Proteomes" id="UP000580250">
    <property type="component" value="Unassembled WGS sequence"/>
</dbReference>
<keyword evidence="1" id="KW-0547">Nucleotide-binding</keyword>
<gene>
    <name evidence="4" type="ORF">MENT_LOCUS51291</name>
</gene>
<protein>
    <recommendedName>
        <fullName evidence="3">Protein kinase domain-containing protein</fullName>
    </recommendedName>
</protein>
<dbReference type="SUPFAM" id="SSF56112">
    <property type="entry name" value="Protein kinase-like (PK-like)"/>
    <property type="match status" value="1"/>
</dbReference>
<reference evidence="4 5" key="1">
    <citation type="submission" date="2020-08" db="EMBL/GenBank/DDBJ databases">
        <authorList>
            <person name="Koutsovoulos G."/>
            <person name="Danchin GJ E."/>
        </authorList>
    </citation>
    <scope>NUCLEOTIDE SEQUENCE [LARGE SCALE GENOMIC DNA]</scope>
</reference>
<evidence type="ECO:0000259" key="3">
    <source>
        <dbReference type="PROSITE" id="PS50011"/>
    </source>
</evidence>
<evidence type="ECO:0000256" key="2">
    <source>
        <dbReference type="ARBA" id="ARBA00022840"/>
    </source>
</evidence>
<dbReference type="InterPro" id="IPR011009">
    <property type="entry name" value="Kinase-like_dom_sf"/>
</dbReference>
<dbReference type="PIRSF" id="PIRSF000654">
    <property type="entry name" value="Integrin-linked_kinase"/>
    <property type="match status" value="1"/>
</dbReference>
<dbReference type="PANTHER" id="PTHR24418">
    <property type="entry name" value="TYROSINE-PROTEIN KINASE"/>
    <property type="match status" value="1"/>
</dbReference>
<evidence type="ECO:0000313" key="5">
    <source>
        <dbReference type="Proteomes" id="UP000580250"/>
    </source>
</evidence>
<dbReference type="PRINTS" id="PR00109">
    <property type="entry name" value="TYRKINASE"/>
</dbReference>
<dbReference type="OrthoDB" id="546826at2759"/>
<dbReference type="InterPro" id="IPR001245">
    <property type="entry name" value="Ser-Thr/Tyr_kinase_cat_dom"/>
</dbReference>
<dbReference type="InterPro" id="IPR050198">
    <property type="entry name" value="Non-receptor_tyrosine_kinases"/>
</dbReference>
<keyword evidence="2" id="KW-0067">ATP-binding</keyword>
<dbReference type="Pfam" id="PF07714">
    <property type="entry name" value="PK_Tyr_Ser-Thr"/>
    <property type="match status" value="1"/>
</dbReference>
<dbReference type="InterPro" id="IPR008266">
    <property type="entry name" value="Tyr_kinase_AS"/>
</dbReference>
<dbReference type="PROSITE" id="PS00109">
    <property type="entry name" value="PROTEIN_KINASE_TYR"/>
    <property type="match status" value="1"/>
</dbReference>
<feature type="domain" description="Protein kinase" evidence="3">
    <location>
        <begin position="1"/>
        <end position="240"/>
    </location>
</feature>
<dbReference type="InterPro" id="IPR000719">
    <property type="entry name" value="Prot_kinase_dom"/>
</dbReference>